<name>A0AAN8L7Y7_9TELE</name>
<dbReference type="InterPro" id="IPR034268">
    <property type="entry name" value="RBM25_RRM"/>
</dbReference>
<evidence type="ECO:0000256" key="1">
    <source>
        <dbReference type="PROSITE-ProRule" id="PRU00176"/>
    </source>
</evidence>
<dbReference type="InterPro" id="IPR012677">
    <property type="entry name" value="Nucleotide-bd_a/b_plait_sf"/>
</dbReference>
<feature type="region of interest" description="Disordered" evidence="2">
    <location>
        <begin position="81"/>
        <end position="107"/>
    </location>
</feature>
<dbReference type="InterPro" id="IPR035979">
    <property type="entry name" value="RBD_domain_sf"/>
</dbReference>
<keyword evidence="5" id="KW-1185">Reference proteome</keyword>
<dbReference type="GO" id="GO:0000381">
    <property type="term" value="P:regulation of alternative mRNA splicing, via spliceosome"/>
    <property type="evidence" value="ECO:0007669"/>
    <property type="project" value="TreeGrafter"/>
</dbReference>
<keyword evidence="1" id="KW-0694">RNA-binding</keyword>
<protein>
    <recommendedName>
        <fullName evidence="3">RRM domain-containing protein</fullName>
    </recommendedName>
</protein>
<dbReference type="PROSITE" id="PS50102">
    <property type="entry name" value="RRM"/>
    <property type="match status" value="1"/>
</dbReference>
<dbReference type="Proteomes" id="UP001356427">
    <property type="component" value="Unassembled WGS sequence"/>
</dbReference>
<dbReference type="InterPro" id="IPR000504">
    <property type="entry name" value="RRM_dom"/>
</dbReference>
<feature type="compositionally biased region" description="Basic and acidic residues" evidence="2">
    <location>
        <begin position="286"/>
        <end position="459"/>
    </location>
</feature>
<dbReference type="CDD" id="cd12446">
    <property type="entry name" value="RRM_RBM25"/>
    <property type="match status" value="1"/>
</dbReference>
<reference evidence="4 5" key="1">
    <citation type="submission" date="2021-04" db="EMBL/GenBank/DDBJ databases">
        <authorList>
            <person name="De Guttry C."/>
            <person name="Zahm M."/>
            <person name="Klopp C."/>
            <person name="Cabau C."/>
            <person name="Louis A."/>
            <person name="Berthelot C."/>
            <person name="Parey E."/>
            <person name="Roest Crollius H."/>
            <person name="Montfort J."/>
            <person name="Robinson-Rechavi M."/>
            <person name="Bucao C."/>
            <person name="Bouchez O."/>
            <person name="Gislard M."/>
            <person name="Lluch J."/>
            <person name="Milhes M."/>
            <person name="Lampietro C."/>
            <person name="Lopez Roques C."/>
            <person name="Donnadieu C."/>
            <person name="Braasch I."/>
            <person name="Desvignes T."/>
            <person name="Postlethwait J."/>
            <person name="Bobe J."/>
            <person name="Wedekind C."/>
            <person name="Guiguen Y."/>
        </authorList>
    </citation>
    <scope>NUCLEOTIDE SEQUENCE [LARGE SCALE GENOMIC DNA]</scope>
    <source>
        <strain evidence="4">Cs_M1</strain>
        <tissue evidence="4">Blood</tissue>
    </source>
</reference>
<dbReference type="Gene3D" id="3.30.70.330">
    <property type="match status" value="1"/>
</dbReference>
<feature type="compositionally biased region" description="Basic and acidic residues" evidence="2">
    <location>
        <begin position="467"/>
        <end position="487"/>
    </location>
</feature>
<dbReference type="GO" id="GO:0003729">
    <property type="term" value="F:mRNA binding"/>
    <property type="evidence" value="ECO:0007669"/>
    <property type="project" value="TreeGrafter"/>
</dbReference>
<dbReference type="PANTHER" id="PTHR18806">
    <property type="entry name" value="RBM25 PROTEIN"/>
    <property type="match status" value="1"/>
</dbReference>
<dbReference type="PANTHER" id="PTHR18806:SF4">
    <property type="entry name" value="RNA-BINDING PROTEIN 25"/>
    <property type="match status" value="1"/>
</dbReference>
<sequence length="487" mass="57219">MGPIDGVHCVHAACFQVTPPPKMSYPPHLNRLPQLPPGIRPPQFAGFPQGVPAGTPMIPVHMGIMTSAPTVLVPTTVSMVQKPPAPRKELNPVSAKESQEGGSGGPTTTVFVGNISDKASDMLIRQLLAKCGLVLSWKRVQGASGKLQGKNKTAFGFCEYKEAESTLRSLRLLDELLLGDKKLLVKVDAKTKAQLEEWKAKKRSANGGAKSEDGPKDEEEEEDDEEEDLDEDTKRRDQIVKGAIEGLIREYGSELNAPSQDGDNHPRKKKREKKEEEDINVMEMEDDKRDLISREISKFRDTHKKLEEEKGKKEQERQEIDKDRRERDKERERERERRDREREKEREKELERNDNNKERERDRDRDRIDREQVSKDRSRSRERSRDEKQHDREEDQEEAYERRKQERKMRDKEAAYQERLKNWEIRERKKARDYDKENQREQERRHEMTKEGKRLKEFLEDYDDDRDDSKYYRPEKETLDLRSDRDC</sequence>
<dbReference type="SMART" id="SM00360">
    <property type="entry name" value="RRM"/>
    <property type="match status" value="1"/>
</dbReference>
<feature type="region of interest" description="Disordered" evidence="2">
    <location>
        <begin position="198"/>
        <end position="487"/>
    </location>
</feature>
<dbReference type="AlphaFoldDB" id="A0AAN8L7Y7"/>
<evidence type="ECO:0000259" key="3">
    <source>
        <dbReference type="PROSITE" id="PS50102"/>
    </source>
</evidence>
<accession>A0AAN8L7Y7</accession>
<gene>
    <name evidence="4" type="ORF">J4Q44_G00219860</name>
</gene>
<evidence type="ECO:0000313" key="5">
    <source>
        <dbReference type="Proteomes" id="UP001356427"/>
    </source>
</evidence>
<dbReference type="GO" id="GO:0005681">
    <property type="term" value="C:spliceosomal complex"/>
    <property type="evidence" value="ECO:0007669"/>
    <property type="project" value="TreeGrafter"/>
</dbReference>
<feature type="compositionally biased region" description="Acidic residues" evidence="2">
    <location>
        <begin position="215"/>
        <end position="231"/>
    </location>
</feature>
<dbReference type="SUPFAM" id="SSF54928">
    <property type="entry name" value="RNA-binding domain, RBD"/>
    <property type="match status" value="1"/>
</dbReference>
<evidence type="ECO:0000256" key="2">
    <source>
        <dbReference type="SAM" id="MobiDB-lite"/>
    </source>
</evidence>
<dbReference type="EMBL" id="JAGTTL010000020">
    <property type="protein sequence ID" value="KAK6306838.1"/>
    <property type="molecule type" value="Genomic_DNA"/>
</dbReference>
<comment type="caution">
    <text evidence="4">The sequence shown here is derived from an EMBL/GenBank/DDBJ whole genome shotgun (WGS) entry which is preliminary data.</text>
</comment>
<dbReference type="InterPro" id="IPR052768">
    <property type="entry name" value="RBM25"/>
</dbReference>
<evidence type="ECO:0000313" key="4">
    <source>
        <dbReference type="EMBL" id="KAK6306838.1"/>
    </source>
</evidence>
<feature type="compositionally biased region" description="Acidic residues" evidence="2">
    <location>
        <begin position="275"/>
        <end position="285"/>
    </location>
</feature>
<dbReference type="Pfam" id="PF00076">
    <property type="entry name" value="RRM_1"/>
    <property type="match status" value="1"/>
</dbReference>
<feature type="domain" description="RRM" evidence="3">
    <location>
        <begin position="108"/>
        <end position="190"/>
    </location>
</feature>
<proteinExistence type="predicted"/>
<organism evidence="4 5">
    <name type="scientific">Coregonus suidteri</name>
    <dbReference type="NCBI Taxonomy" id="861788"/>
    <lineage>
        <taxon>Eukaryota</taxon>
        <taxon>Metazoa</taxon>
        <taxon>Chordata</taxon>
        <taxon>Craniata</taxon>
        <taxon>Vertebrata</taxon>
        <taxon>Euteleostomi</taxon>
        <taxon>Actinopterygii</taxon>
        <taxon>Neopterygii</taxon>
        <taxon>Teleostei</taxon>
        <taxon>Protacanthopterygii</taxon>
        <taxon>Salmoniformes</taxon>
        <taxon>Salmonidae</taxon>
        <taxon>Coregoninae</taxon>
        <taxon>Coregonus</taxon>
    </lineage>
</organism>